<feature type="chain" id="PRO_5026151617" evidence="1">
    <location>
        <begin position="22"/>
        <end position="409"/>
    </location>
</feature>
<dbReference type="Proteomes" id="UP000502260">
    <property type="component" value="Chromosome"/>
</dbReference>
<proteinExistence type="predicted"/>
<evidence type="ECO:0000256" key="1">
    <source>
        <dbReference type="SAM" id="SignalP"/>
    </source>
</evidence>
<reference evidence="3" key="1">
    <citation type="submission" date="2020-03" db="EMBL/GenBank/DDBJ databases">
        <title>Complete genome sequence of sulfur-oxidizing bacterium skT11.</title>
        <authorList>
            <person name="Kanda M."/>
            <person name="Kojima H."/>
            <person name="Fukui M."/>
        </authorList>
    </citation>
    <scope>NUCLEOTIDE SEQUENCE [LARGE SCALE GENOMIC DNA]</scope>
    <source>
        <strain evidence="3">skT11</strain>
    </source>
</reference>
<evidence type="ECO:0000313" key="2">
    <source>
        <dbReference type="EMBL" id="BCB25166.1"/>
    </source>
</evidence>
<evidence type="ECO:0000313" key="3">
    <source>
        <dbReference type="Proteomes" id="UP000502260"/>
    </source>
</evidence>
<dbReference type="InterPro" id="IPR036278">
    <property type="entry name" value="Sialidase_sf"/>
</dbReference>
<dbReference type="KEGG" id="slac:SKTS_00520"/>
<dbReference type="SUPFAM" id="SSF50939">
    <property type="entry name" value="Sialidases"/>
    <property type="match status" value="1"/>
</dbReference>
<organism evidence="2 3">
    <name type="scientific">Sulfurimicrobium lacus</name>
    <dbReference type="NCBI Taxonomy" id="2715678"/>
    <lineage>
        <taxon>Bacteria</taxon>
        <taxon>Pseudomonadati</taxon>
        <taxon>Pseudomonadota</taxon>
        <taxon>Betaproteobacteria</taxon>
        <taxon>Nitrosomonadales</taxon>
        <taxon>Sulfuricellaceae</taxon>
        <taxon>Sulfurimicrobium</taxon>
    </lineage>
</organism>
<feature type="signal peptide" evidence="1">
    <location>
        <begin position="1"/>
        <end position="21"/>
    </location>
</feature>
<keyword evidence="3" id="KW-1185">Reference proteome</keyword>
<protein>
    <submittedName>
        <fullName evidence="2">Lipoprotein</fullName>
    </submittedName>
</protein>
<dbReference type="AlphaFoldDB" id="A0A6F8V828"/>
<dbReference type="Gene3D" id="2.120.10.10">
    <property type="match status" value="2"/>
</dbReference>
<name>A0A6F8V828_9PROT</name>
<dbReference type="CDD" id="cd15482">
    <property type="entry name" value="Sialidase_non-viral"/>
    <property type="match status" value="1"/>
</dbReference>
<dbReference type="RefSeq" id="WP_173058646.1">
    <property type="nucleotide sequence ID" value="NZ_AP022853.1"/>
</dbReference>
<keyword evidence="1" id="KW-0732">Signal</keyword>
<dbReference type="EMBL" id="AP022853">
    <property type="protein sequence ID" value="BCB25166.1"/>
    <property type="molecule type" value="Genomic_DNA"/>
</dbReference>
<keyword evidence="2" id="KW-0449">Lipoprotein</keyword>
<accession>A0A6F8V828</accession>
<sequence>MHKAALAWFVLATGLGLVSQATGQSAPMDHGAMSAAAERDAKWKAALAVPSFAGSTTFDENGRLWRTSALDGYLRADHSDDRGKTWSPPVKINLEPENILGGGENRPKILVRKGVVYVSYTQGLEKPMTGHIRFSRSVDGGKTFSPPLTVNDNPDIISHRFDAMGVNGQGQVYLAWLDKRDLSAAQKTGRPYNGAAVYYARSDDNGASFLPNVKLADHSCECCRVALAMDPEGKPVVFWRHIFGRNTRDFALARLDGPATVVRATHDDWEVSGCPHHGGALSIGADGIYHMVWFNNGPERHGLFYGSTKDAGRTFSAPIPFGNEDAQAAHPDVLSQGRRVFVVWKEFDGKESLVQEMHSVDGGATWSGARRLAASAGASDHPLLIGQQDKAFLSWQTEKDGLQLLEIRP</sequence>
<gene>
    <name evidence="2" type="ORF">SKTS_00520</name>
</gene>